<feature type="domain" description="Acyltransferase 3" evidence="8">
    <location>
        <begin position="18"/>
        <end position="330"/>
    </location>
</feature>
<feature type="transmembrane region" description="Helical" evidence="7">
    <location>
        <begin position="131"/>
        <end position="150"/>
    </location>
</feature>
<comment type="caution">
    <text evidence="9">The sequence shown here is derived from an EMBL/GenBank/DDBJ whole genome shotgun (WGS) entry which is preliminary data.</text>
</comment>
<dbReference type="InterPro" id="IPR002656">
    <property type="entry name" value="Acyl_transf_3_dom"/>
</dbReference>
<keyword evidence="9" id="KW-0808">Transferase</keyword>
<feature type="transmembrane region" description="Helical" evidence="7">
    <location>
        <begin position="291"/>
        <end position="311"/>
    </location>
</feature>
<dbReference type="GO" id="GO:0005886">
    <property type="term" value="C:plasma membrane"/>
    <property type="evidence" value="ECO:0007669"/>
    <property type="project" value="UniProtKB-SubCell"/>
</dbReference>
<sequence>MGGNGMVIKTLNTQRNCSIDLFRLVCAVMVVSIHTHPLSGISDALTFFINDVFPRIAVPFFFCTSGYYYIRALRAGKTVFKKTFLHLLTIYSAWSAIYFLKKLLVVFASNGSLLDWILTCVKNYFIFGSEYHLWFFPALFFCLFVVTLFYKIKQLRLLFCFSLALYALGCLGCSYYAIGEQIPVVQQIINLPQFEIIRRVVLMGLPFYMLGYALDAACRKIRGKRLTMGLVISVVLFLAEIMLVTVLGMQKNVIITFGLYALLLFVMLFLLQHPFTVREKTAHYARGIANFMFYSHPLAMSVILFLSEAMLPGQTVSTTLLFLLTVLLTSLAGFLLVKMDHTVLNKWLF</sequence>
<evidence type="ECO:0000256" key="4">
    <source>
        <dbReference type="ARBA" id="ARBA00022692"/>
    </source>
</evidence>
<proteinExistence type="inferred from homology"/>
<feature type="transmembrane region" description="Helical" evidence="7">
    <location>
        <begin position="226"/>
        <end position="247"/>
    </location>
</feature>
<feature type="transmembrane region" description="Helical" evidence="7">
    <location>
        <begin position="197"/>
        <end position="214"/>
    </location>
</feature>
<feature type="transmembrane region" description="Helical" evidence="7">
    <location>
        <begin position="157"/>
        <end position="177"/>
    </location>
</feature>
<dbReference type="PANTHER" id="PTHR40074:SF2">
    <property type="entry name" value="O-ACETYLTRANSFERASE WECH"/>
    <property type="match status" value="1"/>
</dbReference>
<reference evidence="9" key="1">
    <citation type="submission" date="2020-10" db="EMBL/GenBank/DDBJ databases">
        <authorList>
            <person name="Gilroy R."/>
        </authorList>
    </citation>
    <scope>NUCLEOTIDE SEQUENCE</scope>
    <source>
        <strain evidence="9">ChiSjej1B19-3389</strain>
    </source>
</reference>
<feature type="transmembrane region" description="Helical" evidence="7">
    <location>
        <begin position="317"/>
        <end position="337"/>
    </location>
</feature>
<accession>A0A9D0ZI66</accession>
<evidence type="ECO:0000256" key="7">
    <source>
        <dbReference type="SAM" id="Phobius"/>
    </source>
</evidence>
<evidence type="ECO:0000256" key="5">
    <source>
        <dbReference type="ARBA" id="ARBA00022989"/>
    </source>
</evidence>
<comment type="similarity">
    <text evidence="2">Belongs to the acyltransferase 3 family.</text>
</comment>
<feature type="transmembrane region" description="Helical" evidence="7">
    <location>
        <begin position="82"/>
        <end position="100"/>
    </location>
</feature>
<organism evidence="9 10">
    <name type="scientific">Candidatus Scatavimonas merdigallinarum</name>
    <dbReference type="NCBI Taxonomy" id="2840914"/>
    <lineage>
        <taxon>Bacteria</taxon>
        <taxon>Bacillati</taxon>
        <taxon>Bacillota</taxon>
        <taxon>Clostridia</taxon>
        <taxon>Eubacteriales</taxon>
        <taxon>Oscillospiraceae</taxon>
        <taxon>Oscillospiraceae incertae sedis</taxon>
        <taxon>Candidatus Scatavimonas</taxon>
    </lineage>
</organism>
<evidence type="ECO:0000256" key="2">
    <source>
        <dbReference type="ARBA" id="ARBA00007400"/>
    </source>
</evidence>
<protein>
    <submittedName>
        <fullName evidence="9">Acyltransferase</fullName>
    </submittedName>
</protein>
<gene>
    <name evidence="9" type="ORF">IAD32_06045</name>
</gene>
<evidence type="ECO:0000256" key="1">
    <source>
        <dbReference type="ARBA" id="ARBA00004651"/>
    </source>
</evidence>
<reference evidence="9" key="2">
    <citation type="journal article" date="2021" name="PeerJ">
        <title>Extensive microbial diversity within the chicken gut microbiome revealed by metagenomics and culture.</title>
        <authorList>
            <person name="Gilroy R."/>
            <person name="Ravi A."/>
            <person name="Getino M."/>
            <person name="Pursley I."/>
            <person name="Horton D.L."/>
            <person name="Alikhan N.F."/>
            <person name="Baker D."/>
            <person name="Gharbi K."/>
            <person name="Hall N."/>
            <person name="Watson M."/>
            <person name="Adriaenssens E.M."/>
            <person name="Foster-Nyarko E."/>
            <person name="Jarju S."/>
            <person name="Secka A."/>
            <person name="Antonio M."/>
            <person name="Oren A."/>
            <person name="Chaudhuri R.R."/>
            <person name="La Ragione R."/>
            <person name="Hildebrand F."/>
            <person name="Pallen M.J."/>
        </authorList>
    </citation>
    <scope>NUCLEOTIDE SEQUENCE</scope>
    <source>
        <strain evidence="9">ChiSjej1B19-3389</strain>
    </source>
</reference>
<feature type="transmembrane region" description="Helical" evidence="7">
    <location>
        <begin position="253"/>
        <end position="271"/>
    </location>
</feature>
<evidence type="ECO:0000256" key="6">
    <source>
        <dbReference type="ARBA" id="ARBA00023136"/>
    </source>
</evidence>
<keyword evidence="5 7" id="KW-1133">Transmembrane helix</keyword>
<evidence type="ECO:0000259" key="8">
    <source>
        <dbReference type="Pfam" id="PF01757"/>
    </source>
</evidence>
<name>A0A9D0ZI66_9FIRM</name>
<keyword evidence="3" id="KW-1003">Cell membrane</keyword>
<dbReference type="EMBL" id="DVFW01000028">
    <property type="protein sequence ID" value="HIQ80830.1"/>
    <property type="molecule type" value="Genomic_DNA"/>
</dbReference>
<keyword evidence="9" id="KW-0012">Acyltransferase</keyword>
<keyword evidence="4 7" id="KW-0812">Transmembrane</keyword>
<evidence type="ECO:0000256" key="3">
    <source>
        <dbReference type="ARBA" id="ARBA00022475"/>
    </source>
</evidence>
<dbReference type="Pfam" id="PF01757">
    <property type="entry name" value="Acyl_transf_3"/>
    <property type="match status" value="1"/>
</dbReference>
<comment type="subcellular location">
    <subcellularLocation>
        <location evidence="1">Cell membrane</location>
        <topology evidence="1">Multi-pass membrane protein</topology>
    </subcellularLocation>
</comment>
<dbReference type="GO" id="GO:0016413">
    <property type="term" value="F:O-acetyltransferase activity"/>
    <property type="evidence" value="ECO:0007669"/>
    <property type="project" value="TreeGrafter"/>
</dbReference>
<dbReference type="Proteomes" id="UP000886787">
    <property type="component" value="Unassembled WGS sequence"/>
</dbReference>
<feature type="transmembrane region" description="Helical" evidence="7">
    <location>
        <begin position="52"/>
        <end position="70"/>
    </location>
</feature>
<dbReference type="GO" id="GO:0009246">
    <property type="term" value="P:enterobacterial common antigen biosynthetic process"/>
    <property type="evidence" value="ECO:0007669"/>
    <property type="project" value="TreeGrafter"/>
</dbReference>
<evidence type="ECO:0000313" key="10">
    <source>
        <dbReference type="Proteomes" id="UP000886787"/>
    </source>
</evidence>
<dbReference type="PANTHER" id="PTHR40074">
    <property type="entry name" value="O-ACETYLTRANSFERASE WECH"/>
    <property type="match status" value="1"/>
</dbReference>
<dbReference type="AlphaFoldDB" id="A0A9D0ZI66"/>
<keyword evidence="6 7" id="KW-0472">Membrane</keyword>
<feature type="transmembrane region" description="Helical" evidence="7">
    <location>
        <begin position="21"/>
        <end position="40"/>
    </location>
</feature>
<evidence type="ECO:0000313" key="9">
    <source>
        <dbReference type="EMBL" id="HIQ80830.1"/>
    </source>
</evidence>